<feature type="transmembrane region" description="Helical" evidence="11">
    <location>
        <begin position="262"/>
        <end position="281"/>
    </location>
</feature>
<dbReference type="PANTHER" id="PTHR30341">
    <property type="entry name" value="SODIUM ION/PROTON ANTIPORTER NHAA-RELATED"/>
    <property type="match status" value="1"/>
</dbReference>
<keyword evidence="3 11" id="KW-0050">Antiport</keyword>
<keyword evidence="4 11" id="KW-1003">Cell membrane</keyword>
<evidence type="ECO:0000256" key="11">
    <source>
        <dbReference type="HAMAP-Rule" id="MF_01844"/>
    </source>
</evidence>
<reference evidence="13" key="1">
    <citation type="submission" date="2022-06" db="EMBL/GenBank/DDBJ databases">
        <title>Complete Genome Sequence of Arcanobacterium pinnipediorum strain DSM 28752 isolated from a harbour seal.</title>
        <authorList>
            <person name="Borowiak M."/>
            <person name="Kreitlow A."/>
            <person name="Alssahen M."/>
            <person name="Malorny B."/>
            <person name="Laemmler C."/>
            <person name="Prenger-Berninghoff E."/>
            <person name="Siebert U."/>
            <person name="Ploetz M."/>
            <person name="Abdulmawjood A."/>
        </authorList>
    </citation>
    <scope>NUCLEOTIDE SEQUENCE</scope>
    <source>
        <strain evidence="13">DSM 28752</strain>
    </source>
</reference>
<feature type="region of interest" description="Disordered" evidence="12">
    <location>
        <begin position="399"/>
        <end position="426"/>
    </location>
</feature>
<evidence type="ECO:0000256" key="12">
    <source>
        <dbReference type="SAM" id="MobiDB-lite"/>
    </source>
</evidence>
<evidence type="ECO:0000256" key="8">
    <source>
        <dbReference type="ARBA" id="ARBA00023065"/>
    </source>
</evidence>
<dbReference type="PANTHER" id="PTHR30341:SF0">
    <property type="entry name" value="NA(+)_H(+) ANTIPORTER NHAA"/>
    <property type="match status" value="1"/>
</dbReference>
<name>A0ABY5AIC8_9ACTO</name>
<comment type="catalytic activity">
    <reaction evidence="11">
        <text>Na(+)(in) + 2 H(+)(out) = Na(+)(out) + 2 H(+)(in)</text>
        <dbReference type="Rhea" id="RHEA:29251"/>
        <dbReference type="ChEBI" id="CHEBI:15378"/>
        <dbReference type="ChEBI" id="CHEBI:29101"/>
    </reaction>
</comment>
<feature type="transmembrane region" description="Helical" evidence="11">
    <location>
        <begin position="161"/>
        <end position="180"/>
    </location>
</feature>
<keyword evidence="7 11" id="KW-0915">Sodium</keyword>
<dbReference type="InterPro" id="IPR004670">
    <property type="entry name" value="NhaA"/>
</dbReference>
<feature type="compositionally biased region" description="Basic residues" evidence="12">
    <location>
        <begin position="414"/>
        <end position="426"/>
    </location>
</feature>
<feature type="transmembrane region" description="Helical" evidence="11">
    <location>
        <begin position="20"/>
        <end position="37"/>
    </location>
</feature>
<keyword evidence="8 11" id="KW-0406">Ion transport</keyword>
<evidence type="ECO:0000313" key="14">
    <source>
        <dbReference type="Proteomes" id="UP001056109"/>
    </source>
</evidence>
<keyword evidence="2 11" id="KW-0813">Transport</keyword>
<keyword evidence="14" id="KW-1185">Reference proteome</keyword>
<accession>A0ABY5AIC8</accession>
<organism evidence="13 14">
    <name type="scientific">Arcanobacterium pinnipediorum</name>
    <dbReference type="NCBI Taxonomy" id="1503041"/>
    <lineage>
        <taxon>Bacteria</taxon>
        <taxon>Bacillati</taxon>
        <taxon>Actinomycetota</taxon>
        <taxon>Actinomycetes</taxon>
        <taxon>Actinomycetales</taxon>
        <taxon>Actinomycetaceae</taxon>
        <taxon>Arcanobacterium</taxon>
    </lineage>
</organism>
<protein>
    <recommendedName>
        <fullName evidence="11">Na(+)/H(+) antiporter NhaA</fullName>
    </recommendedName>
    <alternativeName>
        <fullName evidence="11">Sodium/proton antiporter NhaA</fullName>
    </alternativeName>
</protein>
<sequence>MPHRQNPIARYRRAMHNEATAGIVLILGAILALIWANSPIRDSYMELSETVIGPHSLHLDLTVSEWAADGLLAIFFFIVGMELKHEFVAGSLRDVKKALVPILAAVFGMVGPVVVYVVVQALTGSTVYDGWAVPVATDIAFALAVLGVFGRGFPPAVRTFLMTLAVVDDLLGIIIIAIFFSNGLNFLYLFIALVVIAVFGFLVQRRIVHWYLMWPLGILAWYFMHVSGVHATIAGVMLGMTIPVLTTRRESQSLTHTLTEKLEFYSAGFILPIFAFFAAGVNVVDSGGFTSMLVDPVSIGIYLGLPLGKFLGIFGGVFFMIKVLRLKLSHGVDLPDIFAISWVAGIGFTVSLLIATLSFTDGNPHGPHARVAVLLGSLLALLIGAFFLHLRANQHQRGIASKGSLQSKSFGRDKTKRRTRSQKRKK</sequence>
<keyword evidence="9 11" id="KW-0472">Membrane</keyword>
<dbReference type="NCBIfam" id="TIGR00773">
    <property type="entry name" value="NhaA"/>
    <property type="match status" value="1"/>
</dbReference>
<dbReference type="RefSeq" id="WP_252673075.1">
    <property type="nucleotide sequence ID" value="NZ_CP099547.1"/>
</dbReference>
<gene>
    <name evidence="11 13" type="primary">nhaA</name>
    <name evidence="13" type="ORF">NG665_07430</name>
</gene>
<keyword evidence="5 11" id="KW-0812">Transmembrane</keyword>
<proteinExistence type="inferred from homology"/>
<evidence type="ECO:0000256" key="9">
    <source>
        <dbReference type="ARBA" id="ARBA00023136"/>
    </source>
</evidence>
<feature type="transmembrane region" description="Helical" evidence="11">
    <location>
        <begin position="131"/>
        <end position="149"/>
    </location>
</feature>
<feature type="transmembrane region" description="Helical" evidence="11">
    <location>
        <begin position="336"/>
        <end position="359"/>
    </location>
</feature>
<dbReference type="Proteomes" id="UP001056109">
    <property type="component" value="Chromosome"/>
</dbReference>
<evidence type="ECO:0000256" key="1">
    <source>
        <dbReference type="ARBA" id="ARBA00004429"/>
    </source>
</evidence>
<comment type="function">
    <text evidence="11">Na(+)/H(+) antiporter that extrudes sodium in exchange for external protons.</text>
</comment>
<comment type="subcellular location">
    <subcellularLocation>
        <location evidence="1">Cell inner membrane</location>
        <topology evidence="1">Multi-pass membrane protein</topology>
    </subcellularLocation>
    <subcellularLocation>
        <location evidence="11">Cell membrane</location>
        <topology evidence="11">Multi-pass membrane protein</topology>
    </subcellularLocation>
</comment>
<evidence type="ECO:0000313" key="13">
    <source>
        <dbReference type="EMBL" id="USR79201.1"/>
    </source>
</evidence>
<evidence type="ECO:0000256" key="10">
    <source>
        <dbReference type="ARBA" id="ARBA00023201"/>
    </source>
</evidence>
<dbReference type="EMBL" id="CP099547">
    <property type="protein sequence ID" value="USR79201.1"/>
    <property type="molecule type" value="Genomic_DNA"/>
</dbReference>
<feature type="transmembrane region" description="Helical" evidence="11">
    <location>
        <begin position="99"/>
        <end position="119"/>
    </location>
</feature>
<evidence type="ECO:0000256" key="7">
    <source>
        <dbReference type="ARBA" id="ARBA00023053"/>
    </source>
</evidence>
<dbReference type="HAMAP" id="MF_01844">
    <property type="entry name" value="NhaA"/>
    <property type="match status" value="1"/>
</dbReference>
<comment type="similarity">
    <text evidence="11">Belongs to the NhaA Na(+)/H(+) (TC 2.A.33) antiporter family.</text>
</comment>
<evidence type="ECO:0000256" key="6">
    <source>
        <dbReference type="ARBA" id="ARBA00022989"/>
    </source>
</evidence>
<keyword evidence="10 11" id="KW-0739">Sodium transport</keyword>
<feature type="transmembrane region" description="Helical" evidence="11">
    <location>
        <begin position="301"/>
        <end position="324"/>
    </location>
</feature>
<evidence type="ECO:0000256" key="3">
    <source>
        <dbReference type="ARBA" id="ARBA00022449"/>
    </source>
</evidence>
<feature type="transmembrane region" description="Helical" evidence="11">
    <location>
        <begin position="371"/>
        <end position="390"/>
    </location>
</feature>
<evidence type="ECO:0000256" key="2">
    <source>
        <dbReference type="ARBA" id="ARBA00022448"/>
    </source>
</evidence>
<dbReference type="Gene3D" id="1.20.1530.10">
    <property type="entry name" value="Na+/H+ antiporter like domain"/>
    <property type="match status" value="1"/>
</dbReference>
<feature type="transmembrane region" description="Helical" evidence="11">
    <location>
        <begin position="230"/>
        <end position="246"/>
    </location>
</feature>
<dbReference type="Pfam" id="PF06965">
    <property type="entry name" value="Na_H_antiport_1"/>
    <property type="match status" value="1"/>
</dbReference>
<keyword evidence="6 11" id="KW-1133">Transmembrane helix</keyword>
<evidence type="ECO:0000256" key="4">
    <source>
        <dbReference type="ARBA" id="ARBA00022475"/>
    </source>
</evidence>
<dbReference type="InterPro" id="IPR023171">
    <property type="entry name" value="Na/H_antiporter_dom_sf"/>
</dbReference>
<feature type="transmembrane region" description="Helical" evidence="11">
    <location>
        <begin position="186"/>
        <end position="203"/>
    </location>
</feature>
<evidence type="ECO:0000256" key="5">
    <source>
        <dbReference type="ARBA" id="ARBA00022692"/>
    </source>
</evidence>